<dbReference type="InterPro" id="IPR036236">
    <property type="entry name" value="Znf_C2H2_sf"/>
</dbReference>
<sequence>MNAPDAWGNRYLNNLGQTKKKWQITSHIEFWPDWDGKAKIDYRVVAKCLHCSKYWKHPTFRETGNEGLGKLGKLPQYNISNILVHLSHVHAINPDSGEEAESEGSMITAPKPLPIPAAPPIQAYTYQQPVPSAFYTPSLPSSRVSVPESRVPLSMPSKLPDWAHYKDRESSTKNFFEFFKQKHLNGEDEVNRQSWVEAINTLLKFKPMDFTFFVADVLFLLRQNEWEWGAFLGDWSFDELSQAITRAENPCAFFTDMLQCGFAPTGNAHVLSDKLRLQPCPSAHQLATIFERVKSVPTWTKFVCLLAVRVCWQIGVYSESSYPQQPTQQPFLYSSSIPPPPMPYVNGQSHTNPVVPISPAPGMMEAANEYMPPKATNDWTGNYNTHGGSYNSNVNNIHANSSNHNFNMYDPTSTPNFQPKYDSRIPEDFETNNTASNHQPKYDSRIPEDCDETEPDIETENIDSSFQAKAVDRNDEDFVAAGILSKLFESSKSQSESGILSTLRESFKGLSESAASHNSPSSVLLPSRIVRSVVDTGGPTLRLPEPPTTHRMPIIDSDSEETPNGGDKANDSMEVDPASCKKETVDSTDNTPRSQSYNQGEIVDSPPHHSSDDMEEDEGPDVHDAHDAHEQETYRRVRPRREAAHAAISDAMAYRDEAAGGGASRGKSKSSRYHCEMCNYSFTRGSDLKRHMTIHGVGKPQYPCTVCNVSFTRKDNLNAHMRRKHNG</sequence>
<dbReference type="GO" id="GO:0005634">
    <property type="term" value="C:nucleus"/>
    <property type="evidence" value="ECO:0007669"/>
    <property type="project" value="TreeGrafter"/>
</dbReference>
<dbReference type="OrthoDB" id="8922241at2759"/>
<keyword evidence="3 5" id="KW-0863">Zinc-finger</keyword>
<feature type="domain" description="C2H2-type" evidence="7">
    <location>
        <begin position="702"/>
        <end position="727"/>
    </location>
</feature>
<dbReference type="InterPro" id="IPR050688">
    <property type="entry name" value="Zinc_finger/UBP_domain"/>
</dbReference>
<comment type="caution">
    <text evidence="8">The sequence shown here is derived from an EMBL/GenBank/DDBJ whole genome shotgun (WGS) entry which is preliminary data.</text>
</comment>
<evidence type="ECO:0000256" key="3">
    <source>
        <dbReference type="ARBA" id="ARBA00022771"/>
    </source>
</evidence>
<dbReference type="Gene3D" id="3.30.160.60">
    <property type="entry name" value="Classic Zinc Finger"/>
    <property type="match status" value="2"/>
</dbReference>
<feature type="domain" description="C2H2-type" evidence="7">
    <location>
        <begin position="673"/>
        <end position="700"/>
    </location>
</feature>
<evidence type="ECO:0000259" key="7">
    <source>
        <dbReference type="PROSITE" id="PS50157"/>
    </source>
</evidence>
<dbReference type="GeneID" id="42006226"/>
<dbReference type="PANTHER" id="PTHR24403:SF67">
    <property type="entry name" value="FI01116P-RELATED"/>
    <property type="match status" value="1"/>
</dbReference>
<evidence type="ECO:0000256" key="4">
    <source>
        <dbReference type="ARBA" id="ARBA00022833"/>
    </source>
</evidence>
<dbReference type="GO" id="GO:0045944">
    <property type="term" value="P:positive regulation of transcription by RNA polymerase II"/>
    <property type="evidence" value="ECO:0007669"/>
    <property type="project" value="TreeGrafter"/>
</dbReference>
<dbReference type="PROSITE" id="PS00028">
    <property type="entry name" value="ZINC_FINGER_C2H2_1"/>
    <property type="match status" value="2"/>
</dbReference>
<reference evidence="8 9" key="1">
    <citation type="journal article" date="2019" name="Sci. Rep.">
        <title>Comparative genomics of chytrid fungi reveal insights into the obligate biotrophic and pathogenic lifestyle of Synchytrium endobioticum.</title>
        <authorList>
            <person name="van de Vossenberg B.T.L.H."/>
            <person name="Warris S."/>
            <person name="Nguyen H.D.T."/>
            <person name="van Gent-Pelzer M.P.E."/>
            <person name="Joly D.L."/>
            <person name="van de Geest H.C."/>
            <person name="Bonants P.J.M."/>
            <person name="Smith D.S."/>
            <person name="Levesque C.A."/>
            <person name="van der Lee T.A.J."/>
        </authorList>
    </citation>
    <scope>NUCLEOTIDE SEQUENCE [LARGE SCALE GENOMIC DNA]</scope>
    <source>
        <strain evidence="8 9">JEL517</strain>
    </source>
</reference>
<keyword evidence="4" id="KW-0862">Zinc</keyword>
<dbReference type="Proteomes" id="UP000319731">
    <property type="component" value="Unassembled WGS sequence"/>
</dbReference>
<dbReference type="AlphaFoldDB" id="A0A507BNV0"/>
<dbReference type="Pfam" id="PF00096">
    <property type="entry name" value="zf-C2H2"/>
    <property type="match status" value="2"/>
</dbReference>
<dbReference type="FunFam" id="3.30.160.60:FF:000446">
    <property type="entry name" value="Zinc finger protein"/>
    <property type="match status" value="1"/>
</dbReference>
<dbReference type="GO" id="GO:0008270">
    <property type="term" value="F:zinc ion binding"/>
    <property type="evidence" value="ECO:0007669"/>
    <property type="project" value="UniProtKB-KW"/>
</dbReference>
<organism evidence="8 9">
    <name type="scientific">Synchytrium microbalum</name>
    <dbReference type="NCBI Taxonomy" id="1806994"/>
    <lineage>
        <taxon>Eukaryota</taxon>
        <taxon>Fungi</taxon>
        <taxon>Fungi incertae sedis</taxon>
        <taxon>Chytridiomycota</taxon>
        <taxon>Chytridiomycota incertae sedis</taxon>
        <taxon>Chytridiomycetes</taxon>
        <taxon>Synchytriales</taxon>
        <taxon>Synchytriaceae</taxon>
        <taxon>Synchytrium</taxon>
    </lineage>
</organism>
<keyword evidence="2" id="KW-0677">Repeat</keyword>
<dbReference type="PANTHER" id="PTHR24403">
    <property type="entry name" value="ZINC FINGER PROTEIN"/>
    <property type="match status" value="1"/>
</dbReference>
<accession>A0A507BNV0</accession>
<dbReference type="PROSITE" id="PS50157">
    <property type="entry name" value="ZINC_FINGER_C2H2_2"/>
    <property type="match status" value="2"/>
</dbReference>
<dbReference type="SMART" id="SM00355">
    <property type="entry name" value="ZnF_C2H2"/>
    <property type="match status" value="2"/>
</dbReference>
<name>A0A507BNV0_9FUNG</name>
<evidence type="ECO:0000256" key="1">
    <source>
        <dbReference type="ARBA" id="ARBA00022723"/>
    </source>
</evidence>
<feature type="compositionally biased region" description="Basic and acidic residues" evidence="6">
    <location>
        <begin position="620"/>
        <end position="640"/>
    </location>
</feature>
<evidence type="ECO:0000256" key="2">
    <source>
        <dbReference type="ARBA" id="ARBA00022737"/>
    </source>
</evidence>
<evidence type="ECO:0000313" key="8">
    <source>
        <dbReference type="EMBL" id="TPX31730.1"/>
    </source>
</evidence>
<gene>
    <name evidence="8" type="ORF">SmJEL517_g05001</name>
</gene>
<keyword evidence="9" id="KW-1185">Reference proteome</keyword>
<protein>
    <recommendedName>
        <fullName evidence="7">C2H2-type domain-containing protein</fullName>
    </recommendedName>
</protein>
<keyword evidence="1" id="KW-0479">Metal-binding</keyword>
<evidence type="ECO:0000256" key="5">
    <source>
        <dbReference type="PROSITE-ProRule" id="PRU00042"/>
    </source>
</evidence>
<evidence type="ECO:0000256" key="6">
    <source>
        <dbReference type="SAM" id="MobiDB-lite"/>
    </source>
</evidence>
<dbReference type="RefSeq" id="XP_031023089.1">
    <property type="nucleotide sequence ID" value="XM_031170929.1"/>
</dbReference>
<feature type="region of interest" description="Disordered" evidence="6">
    <location>
        <begin position="430"/>
        <end position="455"/>
    </location>
</feature>
<evidence type="ECO:0000313" key="9">
    <source>
        <dbReference type="Proteomes" id="UP000319731"/>
    </source>
</evidence>
<dbReference type="STRING" id="1806994.A0A507BNV0"/>
<dbReference type="FunFam" id="3.30.160.60:FF:000065">
    <property type="entry name" value="B-cell CLL/lymphoma 6, member B"/>
    <property type="match status" value="1"/>
</dbReference>
<dbReference type="InterPro" id="IPR013087">
    <property type="entry name" value="Znf_C2H2_type"/>
</dbReference>
<dbReference type="EMBL" id="QEAO01000040">
    <property type="protein sequence ID" value="TPX31730.1"/>
    <property type="molecule type" value="Genomic_DNA"/>
</dbReference>
<dbReference type="SUPFAM" id="SSF57667">
    <property type="entry name" value="beta-beta-alpha zinc fingers"/>
    <property type="match status" value="1"/>
</dbReference>
<proteinExistence type="predicted"/>
<feature type="region of interest" description="Disordered" evidence="6">
    <location>
        <begin position="536"/>
        <end position="640"/>
    </location>
</feature>
<feature type="compositionally biased region" description="Polar residues" evidence="6">
    <location>
        <begin position="587"/>
        <end position="599"/>
    </location>
</feature>